<proteinExistence type="predicted"/>
<accession>A0A0N7LQU3</accession>
<name>A0A0N7LQU3_9RHOB</name>
<reference evidence="1 2" key="1">
    <citation type="submission" date="2015-09" db="EMBL/GenBank/DDBJ databases">
        <authorList>
            <consortium name="Swine Surveillance"/>
        </authorList>
    </citation>
    <scope>NUCLEOTIDE SEQUENCE [LARGE SCALE GENOMIC DNA]</scope>
    <source>
        <strain evidence="1 2">CECT 4292</strain>
    </source>
</reference>
<protein>
    <submittedName>
        <fullName evidence="1">Uncharacterized protein</fullName>
    </submittedName>
</protein>
<gene>
    <name evidence="1" type="ORF">RUA4292_03172</name>
</gene>
<organism evidence="1 2">
    <name type="scientific">Ruegeria atlantica</name>
    <dbReference type="NCBI Taxonomy" id="81569"/>
    <lineage>
        <taxon>Bacteria</taxon>
        <taxon>Pseudomonadati</taxon>
        <taxon>Pseudomonadota</taxon>
        <taxon>Alphaproteobacteria</taxon>
        <taxon>Rhodobacterales</taxon>
        <taxon>Roseobacteraceae</taxon>
        <taxon>Ruegeria</taxon>
    </lineage>
</organism>
<evidence type="ECO:0000313" key="1">
    <source>
        <dbReference type="EMBL" id="CUH48980.1"/>
    </source>
</evidence>
<sequence>MPHGFRRNRVGVQIAHNLDGKGQYLFGQAYYVLYLFSSTDWPNRIPFDLHADLESHSEGEWETVLRAWAKRHGIKLKIQWYLPLQQTIEDLHSRRYVAKPQDHWAAIKEWSERHDVPAPDKLPKGQNKIRGWQRGYRPTPILVSEGGG</sequence>
<dbReference type="EMBL" id="CYPU01000049">
    <property type="protein sequence ID" value="CUH48980.1"/>
    <property type="molecule type" value="Genomic_DNA"/>
</dbReference>
<evidence type="ECO:0000313" key="2">
    <source>
        <dbReference type="Proteomes" id="UP000050783"/>
    </source>
</evidence>
<dbReference type="Proteomes" id="UP000050783">
    <property type="component" value="Unassembled WGS sequence"/>
</dbReference>
<dbReference type="AlphaFoldDB" id="A0A0N7LQU3"/>